<feature type="domain" description="Histidine kinase" evidence="12">
    <location>
        <begin position="258"/>
        <end position="467"/>
    </location>
</feature>
<evidence type="ECO:0000259" key="13">
    <source>
        <dbReference type="PROSITE" id="PS50885"/>
    </source>
</evidence>
<dbReference type="InterPro" id="IPR003594">
    <property type="entry name" value="HATPase_dom"/>
</dbReference>
<dbReference type="InterPro" id="IPR003660">
    <property type="entry name" value="HAMP_dom"/>
</dbReference>
<dbReference type="InterPro" id="IPR004358">
    <property type="entry name" value="Sig_transdc_His_kin-like_C"/>
</dbReference>
<dbReference type="Pfam" id="PF00512">
    <property type="entry name" value="HisKA"/>
    <property type="match status" value="1"/>
</dbReference>
<evidence type="ECO:0000256" key="5">
    <source>
        <dbReference type="ARBA" id="ARBA00022679"/>
    </source>
</evidence>
<evidence type="ECO:0000256" key="9">
    <source>
        <dbReference type="ARBA" id="ARBA00023012"/>
    </source>
</evidence>
<protein>
    <recommendedName>
        <fullName evidence="3">histidine kinase</fullName>
        <ecNumber evidence="3">2.7.13.3</ecNumber>
    </recommendedName>
</protein>
<reference evidence="14" key="1">
    <citation type="journal article" date="2014" name="Int. J. Syst. Evol. Microbiol.">
        <title>Complete genome sequence of Corynebacterium casei LMG S-19264T (=DSM 44701T), isolated from a smear-ripened cheese.</title>
        <authorList>
            <consortium name="US DOE Joint Genome Institute (JGI-PGF)"/>
            <person name="Walter F."/>
            <person name="Albersmeier A."/>
            <person name="Kalinowski J."/>
            <person name="Ruckert C."/>
        </authorList>
    </citation>
    <scope>NUCLEOTIDE SEQUENCE</scope>
    <source>
        <strain evidence="14">CGMCC 4.7430</strain>
    </source>
</reference>
<proteinExistence type="predicted"/>
<dbReference type="SMART" id="SM00304">
    <property type="entry name" value="HAMP"/>
    <property type="match status" value="1"/>
</dbReference>
<evidence type="ECO:0000256" key="3">
    <source>
        <dbReference type="ARBA" id="ARBA00012438"/>
    </source>
</evidence>
<dbReference type="PROSITE" id="PS50885">
    <property type="entry name" value="HAMP"/>
    <property type="match status" value="1"/>
</dbReference>
<dbReference type="PANTHER" id="PTHR45436:SF5">
    <property type="entry name" value="SENSOR HISTIDINE KINASE TRCS"/>
    <property type="match status" value="1"/>
</dbReference>
<dbReference type="Gene3D" id="1.10.287.130">
    <property type="match status" value="1"/>
</dbReference>
<keyword evidence="7 14" id="KW-0418">Kinase</keyword>
<dbReference type="EMBL" id="BMNK01000014">
    <property type="protein sequence ID" value="GGP13299.1"/>
    <property type="molecule type" value="Genomic_DNA"/>
</dbReference>
<dbReference type="InterPro" id="IPR050428">
    <property type="entry name" value="TCS_sensor_his_kinase"/>
</dbReference>
<dbReference type="SMART" id="SM00388">
    <property type="entry name" value="HisKA"/>
    <property type="match status" value="1"/>
</dbReference>
<dbReference type="CDD" id="cd06225">
    <property type="entry name" value="HAMP"/>
    <property type="match status" value="1"/>
</dbReference>
<dbReference type="InterPro" id="IPR003661">
    <property type="entry name" value="HisK_dim/P_dom"/>
</dbReference>
<dbReference type="PANTHER" id="PTHR45436">
    <property type="entry name" value="SENSOR HISTIDINE KINASE YKOH"/>
    <property type="match status" value="1"/>
</dbReference>
<dbReference type="InterPro" id="IPR036097">
    <property type="entry name" value="HisK_dim/P_sf"/>
</dbReference>
<reference evidence="14" key="2">
    <citation type="submission" date="2020-09" db="EMBL/GenBank/DDBJ databases">
        <authorList>
            <person name="Sun Q."/>
            <person name="Zhou Y."/>
        </authorList>
    </citation>
    <scope>NUCLEOTIDE SEQUENCE</scope>
    <source>
        <strain evidence="14">CGMCC 4.7430</strain>
    </source>
</reference>
<dbReference type="Gene3D" id="6.10.340.10">
    <property type="match status" value="1"/>
</dbReference>
<dbReference type="PRINTS" id="PR00344">
    <property type="entry name" value="BCTRLSENSOR"/>
</dbReference>
<keyword evidence="5" id="KW-0808">Transferase</keyword>
<dbReference type="Pfam" id="PF02518">
    <property type="entry name" value="HATPase_c"/>
    <property type="match status" value="1"/>
</dbReference>
<name>A0A918ABC8_9ACTN</name>
<dbReference type="Gene3D" id="3.30.565.10">
    <property type="entry name" value="Histidine kinase-like ATPase, C-terminal domain"/>
    <property type="match status" value="1"/>
</dbReference>
<evidence type="ECO:0000256" key="7">
    <source>
        <dbReference type="ARBA" id="ARBA00022777"/>
    </source>
</evidence>
<keyword evidence="8 11" id="KW-1133">Transmembrane helix</keyword>
<dbReference type="CDD" id="cd00075">
    <property type="entry name" value="HATPase"/>
    <property type="match status" value="1"/>
</dbReference>
<keyword evidence="9" id="KW-0902">Two-component regulatory system</keyword>
<dbReference type="FunFam" id="1.10.287.130:FF:000001">
    <property type="entry name" value="Two-component sensor histidine kinase"/>
    <property type="match status" value="1"/>
</dbReference>
<comment type="caution">
    <text evidence="14">The sequence shown here is derived from an EMBL/GenBank/DDBJ whole genome shotgun (WGS) entry which is preliminary data.</text>
</comment>
<comment type="catalytic activity">
    <reaction evidence="1">
        <text>ATP + protein L-histidine = ADP + protein N-phospho-L-histidine.</text>
        <dbReference type="EC" id="2.7.13.3"/>
    </reaction>
</comment>
<organism evidence="14 15">
    <name type="scientific">Nonomuraea glycinis</name>
    <dbReference type="NCBI Taxonomy" id="2047744"/>
    <lineage>
        <taxon>Bacteria</taxon>
        <taxon>Bacillati</taxon>
        <taxon>Actinomycetota</taxon>
        <taxon>Actinomycetes</taxon>
        <taxon>Streptosporangiales</taxon>
        <taxon>Streptosporangiaceae</taxon>
        <taxon>Nonomuraea</taxon>
    </lineage>
</organism>
<dbReference type="Pfam" id="PF00672">
    <property type="entry name" value="HAMP"/>
    <property type="match status" value="1"/>
</dbReference>
<dbReference type="RefSeq" id="WP_189142518.1">
    <property type="nucleotide sequence ID" value="NZ_BMNK01000014.1"/>
</dbReference>
<evidence type="ECO:0000256" key="8">
    <source>
        <dbReference type="ARBA" id="ARBA00022989"/>
    </source>
</evidence>
<dbReference type="SUPFAM" id="SSF55874">
    <property type="entry name" value="ATPase domain of HSP90 chaperone/DNA topoisomerase II/histidine kinase"/>
    <property type="match status" value="1"/>
</dbReference>
<evidence type="ECO:0000259" key="12">
    <source>
        <dbReference type="PROSITE" id="PS50109"/>
    </source>
</evidence>
<sequence>MTWRLWPRGLRPRLLVAFVLVTLLGAAAAAWSSAGSASTALVTVTQEGLTDTLSDQISAITPQLTYPPDQAALDRLRAAVGPDTAVTYRDLRSAKGAATGLVTDALRAAVRTGNRLVVQRITADDRPWLLIGTPVTITALNGERTPSGIEVYAVRDLTGVQRQIDDLTRSAVGTAALALPLAVLLAVLAAGSVLRPVRRLRDTARRLAAGDLDARSPPRGADELADLTVTINQMAESVQSSMATQERLRADARRFAADASHELRTPLSTLTAVVEVLGTMTDGMEADARESADLAITEIHRMVRLVEDLLEVSRFDAGTVRLVAEEVDLAAAVWNCLRARGWTEQVDLVVQQEIWLRLDRRRLDVIVANLVGNALRHGDPPVRVHVSADRDQVWIVVTDHGPGLAETALPQVFDRFYKHDAARTRTPGSGLGLAIALENARLHGGDLTAGNAPGAGARFVLRLPRTLEDG</sequence>
<dbReference type="InterPro" id="IPR005467">
    <property type="entry name" value="His_kinase_dom"/>
</dbReference>
<dbReference type="Proteomes" id="UP000660745">
    <property type="component" value="Unassembled WGS sequence"/>
</dbReference>
<evidence type="ECO:0000256" key="2">
    <source>
        <dbReference type="ARBA" id="ARBA00004236"/>
    </source>
</evidence>
<evidence type="ECO:0000256" key="10">
    <source>
        <dbReference type="ARBA" id="ARBA00023136"/>
    </source>
</evidence>
<evidence type="ECO:0000256" key="6">
    <source>
        <dbReference type="ARBA" id="ARBA00022692"/>
    </source>
</evidence>
<dbReference type="PROSITE" id="PS50109">
    <property type="entry name" value="HIS_KIN"/>
    <property type="match status" value="1"/>
</dbReference>
<dbReference type="AlphaFoldDB" id="A0A918ABC8"/>
<keyword evidence="15" id="KW-1185">Reference proteome</keyword>
<keyword evidence="10 11" id="KW-0472">Membrane</keyword>
<dbReference type="GO" id="GO:0000155">
    <property type="term" value="F:phosphorelay sensor kinase activity"/>
    <property type="evidence" value="ECO:0007669"/>
    <property type="project" value="InterPro"/>
</dbReference>
<evidence type="ECO:0000256" key="1">
    <source>
        <dbReference type="ARBA" id="ARBA00000085"/>
    </source>
</evidence>
<dbReference type="GO" id="GO:0005886">
    <property type="term" value="C:plasma membrane"/>
    <property type="evidence" value="ECO:0007669"/>
    <property type="project" value="UniProtKB-SubCell"/>
</dbReference>
<keyword evidence="4" id="KW-0597">Phosphoprotein</keyword>
<dbReference type="SUPFAM" id="SSF158472">
    <property type="entry name" value="HAMP domain-like"/>
    <property type="match status" value="1"/>
</dbReference>
<evidence type="ECO:0000256" key="4">
    <source>
        <dbReference type="ARBA" id="ARBA00022553"/>
    </source>
</evidence>
<dbReference type="InterPro" id="IPR036890">
    <property type="entry name" value="HATPase_C_sf"/>
</dbReference>
<accession>A0A918ABC8</accession>
<evidence type="ECO:0000256" key="11">
    <source>
        <dbReference type="SAM" id="Phobius"/>
    </source>
</evidence>
<gene>
    <name evidence="14" type="primary">mtrB</name>
    <name evidence="14" type="ORF">GCM10012278_64390</name>
</gene>
<keyword evidence="6 11" id="KW-0812">Transmembrane</keyword>
<dbReference type="SMART" id="SM00387">
    <property type="entry name" value="HATPase_c"/>
    <property type="match status" value="1"/>
</dbReference>
<feature type="domain" description="HAMP" evidence="13">
    <location>
        <begin position="191"/>
        <end position="243"/>
    </location>
</feature>
<dbReference type="EC" id="2.7.13.3" evidence="3"/>
<comment type="subcellular location">
    <subcellularLocation>
        <location evidence="2">Cell membrane</location>
    </subcellularLocation>
</comment>
<evidence type="ECO:0000313" key="15">
    <source>
        <dbReference type="Proteomes" id="UP000660745"/>
    </source>
</evidence>
<dbReference type="SUPFAM" id="SSF47384">
    <property type="entry name" value="Homodimeric domain of signal transducing histidine kinase"/>
    <property type="match status" value="1"/>
</dbReference>
<feature type="transmembrane region" description="Helical" evidence="11">
    <location>
        <begin position="177"/>
        <end position="197"/>
    </location>
</feature>
<dbReference type="CDD" id="cd00082">
    <property type="entry name" value="HisKA"/>
    <property type="match status" value="1"/>
</dbReference>
<evidence type="ECO:0000313" key="14">
    <source>
        <dbReference type="EMBL" id="GGP13299.1"/>
    </source>
</evidence>